<sequence>MVGSRQIRKLVKKEKEDLRRRLETSIGNSVEVNSIGETLHSNFTESVVELKEEVEESSILEEAGIIGAESNFGFDLNKLIHETPLEVMLCDENKQLREEIQGMKASIDSIAKDVVQIKSLLVDLADGISTQTAYLKLLTMRDNAISPHHHLEVQGSTFPISSEIELMEVDLKVSENKQKYIGEMRMLLRHAPMSRSIKQVMTEDLICGYNVDGVSGKKSLRDYKSFLSALLEAIILVDASQPAEKSLRSAMASVKNNASHRKKRK</sequence>
<dbReference type="Proteomes" id="UP000494163">
    <property type="component" value="Chromosome 3R"/>
</dbReference>
<evidence type="ECO:0000313" key="3">
    <source>
        <dbReference type="Proteomes" id="UP000494163"/>
    </source>
</evidence>
<keyword evidence="3" id="KW-1185">Reference proteome</keyword>
<name>A0A0M3QX49_DROBS</name>
<dbReference type="Pfam" id="PF16064">
    <property type="entry name" value="DUF4806"/>
    <property type="match status" value="1"/>
</dbReference>
<organism evidence="2 3">
    <name type="scientific">Drosophila busckii</name>
    <name type="common">Fruit fly</name>
    <dbReference type="NCBI Taxonomy" id="30019"/>
    <lineage>
        <taxon>Eukaryota</taxon>
        <taxon>Metazoa</taxon>
        <taxon>Ecdysozoa</taxon>
        <taxon>Arthropoda</taxon>
        <taxon>Hexapoda</taxon>
        <taxon>Insecta</taxon>
        <taxon>Pterygota</taxon>
        <taxon>Neoptera</taxon>
        <taxon>Endopterygota</taxon>
        <taxon>Diptera</taxon>
        <taxon>Brachycera</taxon>
        <taxon>Muscomorpha</taxon>
        <taxon>Ephydroidea</taxon>
        <taxon>Drosophilidae</taxon>
        <taxon>Drosophila</taxon>
    </lineage>
</organism>
<evidence type="ECO:0000259" key="1">
    <source>
        <dbReference type="Pfam" id="PF16064"/>
    </source>
</evidence>
<proteinExistence type="predicted"/>
<dbReference type="EMBL" id="CP012526">
    <property type="protein sequence ID" value="ALC45313.1"/>
    <property type="molecule type" value="Genomic_DNA"/>
</dbReference>
<dbReference type="AlphaFoldDB" id="A0A0M3QX49"/>
<protein>
    <submittedName>
        <fullName evidence="2">Maker155</fullName>
    </submittedName>
</protein>
<evidence type="ECO:0000313" key="2">
    <source>
        <dbReference type="EMBL" id="ALC45313.1"/>
    </source>
</evidence>
<dbReference type="InterPro" id="IPR032071">
    <property type="entry name" value="DUF4806"/>
</dbReference>
<reference evidence="2 3" key="1">
    <citation type="submission" date="2015-08" db="EMBL/GenBank/DDBJ databases">
        <title>Ancestral chromatin configuration constrains chromatin evolution on differentiating sex chromosomes in Drosophila.</title>
        <authorList>
            <person name="Zhou Q."/>
            <person name="Bachtrog D."/>
        </authorList>
    </citation>
    <scope>NUCLEOTIDE SEQUENCE [LARGE SCALE GENOMIC DNA]</scope>
    <source>
        <tissue evidence="2">Whole larvae</tissue>
    </source>
</reference>
<feature type="domain" description="DUF4806" evidence="1">
    <location>
        <begin position="153"/>
        <end position="233"/>
    </location>
</feature>
<dbReference type="OrthoDB" id="8032802at2759"/>
<accession>A0A0M3QX49</accession>
<gene>
    <name evidence="2" type="ORF">Dbus_chr3Rg63</name>
</gene>